<accession>A0A0E3Q4W2</accession>
<dbReference type="KEGG" id="mvc:MSVAZ_2226"/>
<keyword evidence="3" id="KW-1185">Reference proteome</keyword>
<dbReference type="GeneID" id="24810695"/>
<feature type="transmembrane region" description="Helical" evidence="1">
    <location>
        <begin position="57"/>
        <end position="77"/>
    </location>
</feature>
<dbReference type="HOGENOM" id="CLU_1212604_0_0_2"/>
<reference evidence="2 3" key="1">
    <citation type="submission" date="2014-07" db="EMBL/GenBank/DDBJ databases">
        <title>Methanogenic archaea and the global carbon cycle.</title>
        <authorList>
            <person name="Henriksen J.R."/>
            <person name="Luke J."/>
            <person name="Reinhart S."/>
            <person name="Benedict M.N."/>
            <person name="Youngblut N.D."/>
            <person name="Metcalf M.E."/>
            <person name="Whitaker R.J."/>
            <person name="Metcalf W.W."/>
        </authorList>
    </citation>
    <scope>NUCLEOTIDE SEQUENCE [LARGE SCALE GENOMIC DNA]</scope>
    <source>
        <strain evidence="2 3">Z-761</strain>
    </source>
</reference>
<evidence type="ECO:0000313" key="3">
    <source>
        <dbReference type="Proteomes" id="UP000033096"/>
    </source>
</evidence>
<feature type="transmembrane region" description="Helical" evidence="1">
    <location>
        <begin position="6"/>
        <end position="24"/>
    </location>
</feature>
<dbReference type="Proteomes" id="UP000033096">
    <property type="component" value="Chromosome"/>
</dbReference>
<name>A0A0E3Q4W2_9EURY</name>
<proteinExistence type="predicted"/>
<evidence type="ECO:0008006" key="4">
    <source>
        <dbReference type="Google" id="ProtNLM"/>
    </source>
</evidence>
<keyword evidence="1" id="KW-0472">Membrane</keyword>
<keyword evidence="1" id="KW-1133">Transmembrane helix</keyword>
<feature type="transmembrane region" description="Helical" evidence="1">
    <location>
        <begin position="138"/>
        <end position="159"/>
    </location>
</feature>
<organism evidence="2 3">
    <name type="scientific">Methanosarcina vacuolata Z-761</name>
    <dbReference type="NCBI Taxonomy" id="1434123"/>
    <lineage>
        <taxon>Archaea</taxon>
        <taxon>Methanobacteriati</taxon>
        <taxon>Methanobacteriota</taxon>
        <taxon>Stenosarchaea group</taxon>
        <taxon>Methanomicrobia</taxon>
        <taxon>Methanosarcinales</taxon>
        <taxon>Methanosarcinaceae</taxon>
        <taxon>Methanosarcina</taxon>
    </lineage>
</organism>
<dbReference type="PANTHER" id="PTHR11040">
    <property type="entry name" value="ZINC/IRON TRANSPORTER"/>
    <property type="match status" value="1"/>
</dbReference>
<feature type="transmembrane region" description="Helical" evidence="1">
    <location>
        <begin position="98"/>
        <end position="118"/>
    </location>
</feature>
<feature type="transmembrane region" description="Helical" evidence="1">
    <location>
        <begin position="31"/>
        <end position="51"/>
    </location>
</feature>
<evidence type="ECO:0000256" key="1">
    <source>
        <dbReference type="SAM" id="Phobius"/>
    </source>
</evidence>
<dbReference type="AlphaFoldDB" id="A0A0E3Q4W2"/>
<protein>
    <recommendedName>
        <fullName evidence="4">Zinc transporter, ZIP family</fullName>
    </recommendedName>
</protein>
<keyword evidence="1" id="KW-0812">Transmembrane</keyword>
<feature type="transmembrane region" description="Helical" evidence="1">
    <location>
        <begin position="166"/>
        <end position="187"/>
    </location>
</feature>
<dbReference type="EMBL" id="CP009520">
    <property type="protein sequence ID" value="AKB44495.1"/>
    <property type="molecule type" value="Genomic_DNA"/>
</dbReference>
<dbReference type="RefSeq" id="WP_048121199.1">
    <property type="nucleotide sequence ID" value="NZ_CP009520.1"/>
</dbReference>
<dbReference type="STRING" id="1434123.MSVAZ_2226"/>
<dbReference type="GO" id="GO:0016020">
    <property type="term" value="C:membrane"/>
    <property type="evidence" value="ECO:0007669"/>
    <property type="project" value="TreeGrafter"/>
</dbReference>
<evidence type="ECO:0000313" key="2">
    <source>
        <dbReference type="EMBL" id="AKB44495.1"/>
    </source>
</evidence>
<feature type="transmembrane region" description="Helical" evidence="1">
    <location>
        <begin position="207"/>
        <end position="227"/>
    </location>
</feature>
<dbReference type="GO" id="GO:0005385">
    <property type="term" value="F:zinc ion transmembrane transporter activity"/>
    <property type="evidence" value="ECO:0007669"/>
    <property type="project" value="TreeGrafter"/>
</dbReference>
<sequence>MENYLVVAAFVIAELLGALIYFKTEDSVKRTLLTCLGLGFAIAVVLLDIIPDATEDFSAGYWLVAIGFIAMFAAGFYTKSVGKYSAVLGLAIHNIAEGVIITTEFGPISPILAVGAVLHKLPEGMVSFSLLDELEDKTRFAIAALIALLIPVGAVIPIPESITKPLMALSAGVILYVVGNLLVTIISENYGTAIDKGKLSKKHDLNITTLSSVAVFGAVIAWISCLMA</sequence>
<gene>
    <name evidence="2" type="ORF">MSVAZ_2226</name>
</gene>
<dbReference type="PATRIC" id="fig|1434123.4.peg.2716"/>